<accession>A0A7V3KNN8</accession>
<protein>
    <submittedName>
        <fullName evidence="1">DUF505 domain-containing protein</fullName>
    </submittedName>
</protein>
<gene>
    <name evidence="1" type="ORF">ENV38_04035</name>
</gene>
<evidence type="ECO:0000313" key="1">
    <source>
        <dbReference type="EMBL" id="HGB36053.1"/>
    </source>
</evidence>
<name>A0A7V3KNN8_UNCW3</name>
<sequence>MVIKKQHAILLQKLLKDEENKLPYTALEEVDELVARELELMGLVRFSAPLQLTLTYVGRDLANLLRELYEIGPQPFAEKEEEVKGNIVIREVRGLNPPEAWDDDFRFLGSEIIAMLESADLAGRVGPEGVDPLMVRGLASRVYDRERKKEYVTLTKQGKIALEIYRNAEPNLEIDASLADLIRRLPLGPAESSRLVALDHEKHLLEGMRLIAYSVPKSEIFAFTALGQAVKRALTLGGFGEGVVLSRDILISLAEYLDTEKLPESAITILQSLGYLGPSGELLPAGEFAMEAFRLLKDRPQGLAVAFDLEKDEVDVLKAIKDLWEKAKSNPEERPTFENLKKEMIKRKSAEYKIMKEKYGEKFEEIIEEYRDIARNFFYATDLNAWYVENFDLRAFLHSLESFQLIRSEKDEKGKEVFTLTEFGRKVLEDEAEQVSAPAVKAITTPRKAFAAPNLEWYNLALKEGLVGTGGPSRRGNLYADLAEKVYRLPFLTKYEYMVFSVIPEKGITLSEIYELLKDEFPAWKIRFAINKLEARRLIEVLPDGNVVETEAGKLLDQALLSVPKGAGFPVTPIVVRVLQALKNVGTLYVKEQKVRILPRNVAEAKRISGLSDETFAEALQVARLFGYVGYNNLTDTGMILLEAVEKMNTPVTTRYVEEIY</sequence>
<dbReference type="EMBL" id="DTGD01000149">
    <property type="protein sequence ID" value="HGB36053.1"/>
    <property type="molecule type" value="Genomic_DNA"/>
</dbReference>
<proteinExistence type="predicted"/>
<dbReference type="InterPro" id="IPR007548">
    <property type="entry name" value="DUF505"/>
</dbReference>
<comment type="caution">
    <text evidence="1">The sequence shown here is derived from an EMBL/GenBank/DDBJ whole genome shotgun (WGS) entry which is preliminary data.</text>
</comment>
<organism evidence="1">
    <name type="scientific">candidate division WOR-3 bacterium</name>
    <dbReference type="NCBI Taxonomy" id="2052148"/>
    <lineage>
        <taxon>Bacteria</taxon>
        <taxon>Bacteria division WOR-3</taxon>
    </lineage>
</organism>
<dbReference type="AlphaFoldDB" id="A0A7V3KNN8"/>
<dbReference type="Pfam" id="PF04458">
    <property type="entry name" value="DUF505"/>
    <property type="match status" value="1"/>
</dbReference>
<reference evidence="1" key="1">
    <citation type="journal article" date="2020" name="mSystems">
        <title>Genome- and Community-Level Interaction Insights into Carbon Utilization and Element Cycling Functions of Hydrothermarchaeota in Hydrothermal Sediment.</title>
        <authorList>
            <person name="Zhou Z."/>
            <person name="Liu Y."/>
            <person name="Xu W."/>
            <person name="Pan J."/>
            <person name="Luo Z.H."/>
            <person name="Li M."/>
        </authorList>
    </citation>
    <scope>NUCLEOTIDE SEQUENCE [LARGE SCALE GENOMIC DNA]</scope>
    <source>
        <strain evidence="1">SpSt-754</strain>
    </source>
</reference>